<sequence>MKKTYLYLIVAVGLIMMSCSGGGDDSNETQMPEENTAPTVPIQVYPLNNTICINNNIVFEWEESTDTEGNRITYTVEVSENNSFSPISKIETSASLSKLISLEKGKAFYWRIKATDNKSAASAYSPAMQFLTEGDGVSNHVPFAPSLIAPALNSEVDGTSTTLIWSASDADGDPLTYDVYLDTNSDPSTKVSENQSETTYNATGLSAASTYYFKVVVRDDKGGVSIGQIWSFTTK</sequence>
<evidence type="ECO:0000313" key="3">
    <source>
        <dbReference type="EMBL" id="PWH84458.1"/>
    </source>
</evidence>
<dbReference type="RefSeq" id="WP_109352461.1">
    <property type="nucleotide sequence ID" value="NZ_QFRI01000001.1"/>
</dbReference>
<protein>
    <recommendedName>
        <fullName evidence="2">Fibronectin type-III domain-containing protein</fullName>
    </recommendedName>
</protein>
<evidence type="ECO:0000256" key="1">
    <source>
        <dbReference type="SAM" id="SignalP"/>
    </source>
</evidence>
<evidence type="ECO:0000259" key="2">
    <source>
        <dbReference type="PROSITE" id="PS50853"/>
    </source>
</evidence>
<dbReference type="InterPro" id="IPR003961">
    <property type="entry name" value="FN3_dom"/>
</dbReference>
<dbReference type="PROSITE" id="PS51257">
    <property type="entry name" value="PROKAR_LIPOPROTEIN"/>
    <property type="match status" value="1"/>
</dbReference>
<proteinExistence type="predicted"/>
<dbReference type="Gene3D" id="2.60.40.10">
    <property type="entry name" value="Immunoglobulins"/>
    <property type="match status" value="2"/>
</dbReference>
<comment type="caution">
    <text evidence="3">The sequence shown here is derived from an EMBL/GenBank/DDBJ whole genome shotgun (WGS) entry which is preliminary data.</text>
</comment>
<feature type="domain" description="Fibronectin type-III" evidence="2">
    <location>
        <begin position="144"/>
        <end position="235"/>
    </location>
</feature>
<dbReference type="EMBL" id="QFRI01000001">
    <property type="protein sequence ID" value="PWH84458.1"/>
    <property type="molecule type" value="Genomic_DNA"/>
</dbReference>
<keyword evidence="4" id="KW-1185">Reference proteome</keyword>
<reference evidence="4" key="2">
    <citation type="submission" date="2018-05" db="EMBL/GenBank/DDBJ databases">
        <title>Algibacter marinivivus sp. nov., isolated from sample around a algae.</title>
        <authorList>
            <person name="Lu D."/>
        </authorList>
    </citation>
    <scope>NUCLEOTIDE SEQUENCE [LARGE SCALE GENOMIC DNA]</scope>
    <source>
        <strain evidence="4">ZY111</strain>
    </source>
</reference>
<feature type="chain" id="PRO_5015737302" description="Fibronectin type-III domain-containing protein" evidence="1">
    <location>
        <begin position="24"/>
        <end position="235"/>
    </location>
</feature>
<dbReference type="Proteomes" id="UP000245375">
    <property type="component" value="Unassembled WGS sequence"/>
</dbReference>
<gene>
    <name evidence="3" type="ORF">DIS18_08010</name>
</gene>
<organism evidence="3 4">
    <name type="scientific">Algibacter marinivivus</name>
    <dbReference type="NCBI Taxonomy" id="2100723"/>
    <lineage>
        <taxon>Bacteria</taxon>
        <taxon>Pseudomonadati</taxon>
        <taxon>Bacteroidota</taxon>
        <taxon>Flavobacteriia</taxon>
        <taxon>Flavobacteriales</taxon>
        <taxon>Flavobacteriaceae</taxon>
        <taxon>Algibacter</taxon>
    </lineage>
</organism>
<evidence type="ECO:0000313" key="4">
    <source>
        <dbReference type="Proteomes" id="UP000245375"/>
    </source>
</evidence>
<dbReference type="InterPro" id="IPR036116">
    <property type="entry name" value="FN3_sf"/>
</dbReference>
<reference evidence="4" key="3">
    <citation type="submission" date="2018-05" db="EMBL/GenBank/DDBJ databases">
        <authorList>
            <person name="Lu D."/>
        </authorList>
    </citation>
    <scope>NUCLEOTIDE SEQUENCE [LARGE SCALE GENOMIC DNA]</scope>
    <source>
        <strain evidence="4">ZY111</strain>
    </source>
</reference>
<name>A0A2U2X9I9_9FLAO</name>
<dbReference type="Pfam" id="PF00041">
    <property type="entry name" value="fn3"/>
    <property type="match status" value="1"/>
</dbReference>
<reference evidence="3 4" key="1">
    <citation type="submission" date="2018-05" db="EMBL/GenBank/DDBJ databases">
        <title>Algibacter marinivivus sp. nov., isolated from sample around a algae.</title>
        <authorList>
            <person name="Zhong X."/>
        </authorList>
    </citation>
    <scope>NUCLEOTIDE SEQUENCE [LARGE SCALE GENOMIC DNA]</scope>
    <source>
        <strain evidence="3 4">ZY111</strain>
    </source>
</reference>
<dbReference type="SUPFAM" id="SSF49265">
    <property type="entry name" value="Fibronectin type III"/>
    <property type="match status" value="1"/>
</dbReference>
<feature type="signal peptide" evidence="1">
    <location>
        <begin position="1"/>
        <end position="23"/>
    </location>
</feature>
<dbReference type="InterPro" id="IPR013783">
    <property type="entry name" value="Ig-like_fold"/>
</dbReference>
<accession>A0A2U2X9I9</accession>
<dbReference type="CDD" id="cd00063">
    <property type="entry name" value="FN3"/>
    <property type="match status" value="1"/>
</dbReference>
<dbReference type="AlphaFoldDB" id="A0A2U2X9I9"/>
<keyword evidence="1" id="KW-0732">Signal</keyword>
<dbReference type="PROSITE" id="PS50853">
    <property type="entry name" value="FN3"/>
    <property type="match status" value="1"/>
</dbReference>
<dbReference type="OrthoDB" id="789771at2"/>